<dbReference type="CDD" id="cd02968">
    <property type="entry name" value="SCO"/>
    <property type="match status" value="1"/>
</dbReference>
<evidence type="ECO:0000256" key="3">
    <source>
        <dbReference type="PIRSR" id="PIRSR603782-2"/>
    </source>
</evidence>
<feature type="binding site" evidence="2">
    <location>
        <position position="189"/>
    </location>
    <ligand>
        <name>Cu cation</name>
        <dbReference type="ChEBI" id="CHEBI:23378"/>
    </ligand>
</feature>
<gene>
    <name evidence="4" type="primary">sco12</name>
    <name evidence="4" type="ORF">AArcS_0957</name>
</gene>
<dbReference type="Gene3D" id="3.40.30.10">
    <property type="entry name" value="Glutaredoxin"/>
    <property type="match status" value="1"/>
</dbReference>
<feature type="binding site" evidence="2">
    <location>
        <position position="90"/>
    </location>
    <ligand>
        <name>Cu cation</name>
        <dbReference type="ChEBI" id="CHEBI:23378"/>
    </ligand>
</feature>
<feature type="binding site" evidence="2">
    <location>
        <position position="86"/>
    </location>
    <ligand>
        <name>Cu cation</name>
        <dbReference type="ChEBI" id="CHEBI:23378"/>
    </ligand>
</feature>
<reference evidence="4" key="1">
    <citation type="submission" date="2020-11" db="EMBL/GenBank/DDBJ databases">
        <title>Carbohydrate-dependent, anaerobic sulfur respiration: A novel catabolism in halophilic archaea.</title>
        <authorList>
            <person name="Sorokin D.Y."/>
            <person name="Messina E."/>
            <person name="Smedile F."/>
            <person name="La Cono V."/>
            <person name="Hallsworth J.E."/>
            <person name="Yakimov M.M."/>
        </authorList>
    </citation>
    <scope>NUCLEOTIDE SEQUENCE</scope>
    <source>
        <strain evidence="4">AArc-S</strain>
    </source>
</reference>
<dbReference type="GeneID" id="70684344"/>
<dbReference type="PANTHER" id="PTHR12151">
    <property type="entry name" value="ELECTRON TRANSPORT PROTIN SCO1/SENC FAMILY MEMBER"/>
    <property type="match status" value="1"/>
</dbReference>
<dbReference type="Proteomes" id="UP000663586">
    <property type="component" value="Chromosome"/>
</dbReference>
<evidence type="ECO:0000256" key="1">
    <source>
        <dbReference type="ARBA" id="ARBA00010996"/>
    </source>
</evidence>
<dbReference type="AlphaFoldDB" id="A0A897MTA4"/>
<dbReference type="RefSeq" id="WP_238479318.1">
    <property type="nucleotide sequence ID" value="NZ_CP064786.1"/>
</dbReference>
<comment type="similarity">
    <text evidence="1">Belongs to the SCO1/2 family.</text>
</comment>
<dbReference type="KEGG" id="hara:AArcS_0957"/>
<keyword evidence="2" id="KW-0479">Metal-binding</keyword>
<dbReference type="Pfam" id="PF02630">
    <property type="entry name" value="SCO1-SenC"/>
    <property type="match status" value="1"/>
</dbReference>
<keyword evidence="5" id="KW-1185">Reference proteome</keyword>
<dbReference type="EMBL" id="CP064786">
    <property type="protein sequence ID" value="QSG02179.1"/>
    <property type="molecule type" value="Genomic_DNA"/>
</dbReference>
<evidence type="ECO:0000256" key="2">
    <source>
        <dbReference type="PIRSR" id="PIRSR603782-1"/>
    </source>
</evidence>
<organism evidence="4 5">
    <name type="scientific">Natranaeroarchaeum sulfidigenes</name>
    <dbReference type="NCBI Taxonomy" id="2784880"/>
    <lineage>
        <taxon>Archaea</taxon>
        <taxon>Methanobacteriati</taxon>
        <taxon>Methanobacteriota</taxon>
        <taxon>Stenosarchaea group</taxon>
        <taxon>Halobacteria</taxon>
        <taxon>Halobacteriales</taxon>
        <taxon>Natronoarchaeaceae</taxon>
        <taxon>Natranaeroarchaeum</taxon>
    </lineage>
</organism>
<dbReference type="SUPFAM" id="SSF52833">
    <property type="entry name" value="Thioredoxin-like"/>
    <property type="match status" value="1"/>
</dbReference>
<name>A0A897MTA4_9EURY</name>
<evidence type="ECO:0000313" key="5">
    <source>
        <dbReference type="Proteomes" id="UP000663586"/>
    </source>
</evidence>
<evidence type="ECO:0000313" key="4">
    <source>
        <dbReference type="EMBL" id="QSG02179.1"/>
    </source>
</evidence>
<dbReference type="PANTHER" id="PTHR12151:SF25">
    <property type="entry name" value="LINALOOL DEHYDRATASE_ISOMERASE DOMAIN-CONTAINING PROTEIN"/>
    <property type="match status" value="1"/>
</dbReference>
<dbReference type="PROSITE" id="PS51257">
    <property type="entry name" value="PROKAR_LIPOPROTEIN"/>
    <property type="match status" value="1"/>
</dbReference>
<keyword evidence="3" id="KW-1015">Disulfide bond</keyword>
<dbReference type="InterPro" id="IPR003782">
    <property type="entry name" value="SCO1/SenC"/>
</dbReference>
<protein>
    <submittedName>
        <fullName evidence="4">Cytochrome oxidase Cu insertion factor, SCO1/SenC/PrrC family</fullName>
    </submittedName>
</protein>
<keyword evidence="2" id="KW-0186">Copper</keyword>
<dbReference type="GO" id="GO:0046872">
    <property type="term" value="F:metal ion binding"/>
    <property type="evidence" value="ECO:0007669"/>
    <property type="project" value="UniProtKB-KW"/>
</dbReference>
<feature type="disulfide bond" description="Redox-active" evidence="3">
    <location>
        <begin position="86"/>
        <end position="90"/>
    </location>
</feature>
<accession>A0A897MTA4</accession>
<proteinExistence type="inferred from homology"/>
<dbReference type="InterPro" id="IPR036249">
    <property type="entry name" value="Thioredoxin-like_sf"/>
</dbReference>
<sequence length="228" mass="25112">MHRRNLLRAAAGIGVVAAAGCLGEDGPTALDTPDDQQADPADLAYPAYGQELPEATLPSPIHDREVNTREFVGERHTLFTFLFTRCHEVCPALTANLAQVQTDATEDGYSDEVALMPITFDPVYDTEEVLREFAEARGADPGAENWQFLRPENDERAEEVVGETFGLPFQKTDAYTPDEGDSHEMEFDHQSLTLLTNVDGYVERAYAGGAPQPDVVLDDLTAVRNHFE</sequence>